<dbReference type="GO" id="GO:0008270">
    <property type="term" value="F:zinc ion binding"/>
    <property type="evidence" value="ECO:0007669"/>
    <property type="project" value="InterPro"/>
</dbReference>
<dbReference type="PROSITE" id="PS50048">
    <property type="entry name" value="ZN2_CY6_FUNGAL_2"/>
    <property type="match status" value="1"/>
</dbReference>
<dbReference type="GO" id="GO:0005634">
    <property type="term" value="C:nucleus"/>
    <property type="evidence" value="ECO:0007669"/>
    <property type="project" value="UniProtKB-SubCell"/>
</dbReference>
<keyword evidence="9" id="KW-1185">Reference proteome</keyword>
<dbReference type="CDD" id="cd00067">
    <property type="entry name" value="GAL4"/>
    <property type="match status" value="1"/>
</dbReference>
<keyword evidence="4" id="KW-0804">Transcription</keyword>
<organism evidence="8 9">
    <name type="scientific">Exophiala oligosperma</name>
    <dbReference type="NCBI Taxonomy" id="215243"/>
    <lineage>
        <taxon>Eukaryota</taxon>
        <taxon>Fungi</taxon>
        <taxon>Dikarya</taxon>
        <taxon>Ascomycota</taxon>
        <taxon>Pezizomycotina</taxon>
        <taxon>Eurotiomycetes</taxon>
        <taxon>Chaetothyriomycetidae</taxon>
        <taxon>Chaetothyriales</taxon>
        <taxon>Herpotrichiellaceae</taxon>
        <taxon>Exophiala</taxon>
    </lineage>
</organism>
<dbReference type="InterPro" id="IPR036864">
    <property type="entry name" value="Zn2-C6_fun-type_DNA-bd_sf"/>
</dbReference>
<dbReference type="PANTHER" id="PTHR37534">
    <property type="entry name" value="TRANSCRIPTIONAL ACTIVATOR PROTEIN UGA3"/>
    <property type="match status" value="1"/>
</dbReference>
<dbReference type="PANTHER" id="PTHR37534:SF7">
    <property type="entry name" value="TRANSCRIPTIONAL ACTIVATOR PROTEIN UGA3"/>
    <property type="match status" value="1"/>
</dbReference>
<gene>
    <name evidence="8" type="ORF">PV06_04827</name>
</gene>
<keyword evidence="2" id="KW-0805">Transcription regulation</keyword>
<dbReference type="OrthoDB" id="288726at2759"/>
<keyword evidence="5" id="KW-0539">Nucleus</keyword>
<dbReference type="AlphaFoldDB" id="A0A0D2C1Y8"/>
<dbReference type="GeneID" id="27356901"/>
<evidence type="ECO:0000256" key="3">
    <source>
        <dbReference type="ARBA" id="ARBA00023125"/>
    </source>
</evidence>
<evidence type="ECO:0000256" key="5">
    <source>
        <dbReference type="ARBA" id="ARBA00023242"/>
    </source>
</evidence>
<feature type="domain" description="Zn(2)-C6 fungal-type" evidence="7">
    <location>
        <begin position="11"/>
        <end position="41"/>
    </location>
</feature>
<dbReference type="HOGENOM" id="CLU_028414_0_1_1"/>
<evidence type="ECO:0000313" key="8">
    <source>
        <dbReference type="EMBL" id="KIW43757.1"/>
    </source>
</evidence>
<dbReference type="Proteomes" id="UP000053342">
    <property type="component" value="Unassembled WGS sequence"/>
</dbReference>
<feature type="compositionally biased region" description="Polar residues" evidence="6">
    <location>
        <begin position="155"/>
        <end position="169"/>
    </location>
</feature>
<sequence>MAKQQLRSRGGCRECRRMHRKCSEHRPSCEYCSSTGKECSYDKALRWGGRSFKKSCFGQVLSSGAVVKQSHNTTTAASSNASYSNSFVYGPGNGQTSTRIATAPSLLENTPLSESSVVTEGGLVDSPSSFSDFSHDPTTIAPSDSTHDASPGGLSITSPSAFTTATSNDLGRDHDADVELLPYPATPDSTDERSCSDLVIDFGLQKTSSPIDVILNPDWLPWLSNVDRSLLNHFTLTVSSYLSLHHAMQNDFCTVLLPMALDTSHGTHLLSAILGLAAIHQISLGSYNDEAYLAQLRYTSLQQLRLQSVGQNAAVDEQSIATALTLCLCDILAGGEKPKSWRLHLQGAATMIRNYFTMHPPDSGNILVLWRWWKSMQSLSILLGNPTPRLNEKPVLTLTPAGASDYIDIYDGFSTKLPPVFEELDMLHAESQALERLEVKLGEDGAVEILRNAHSTRCEALLAKIGGMIDNPVTELDPASSADTQPEPASDYFSLNEAYHLAVMLQVYQRAMNVSVSDDRVQDLVERGIKCLSGITIYEFASPGVATLQPLFIFGCASLRDQDKQFVMGWIDRMRTTYSLRNTDSARDFLLELWRKRDSMGSTGAQYQYHQLLSEKDWDLSLW</sequence>
<dbReference type="InterPro" id="IPR001138">
    <property type="entry name" value="Zn2Cys6_DnaBD"/>
</dbReference>
<dbReference type="InterPro" id="IPR021858">
    <property type="entry name" value="Fun_TF"/>
</dbReference>
<dbReference type="Pfam" id="PF00172">
    <property type="entry name" value="Zn_clus"/>
    <property type="match status" value="1"/>
</dbReference>
<protein>
    <recommendedName>
        <fullName evidence="7">Zn(2)-C6 fungal-type domain-containing protein</fullName>
    </recommendedName>
</protein>
<keyword evidence="3" id="KW-0238">DNA-binding</keyword>
<dbReference type="Pfam" id="PF11951">
    <property type="entry name" value="Fungal_trans_2"/>
    <property type="match status" value="1"/>
</dbReference>
<reference evidence="8 9" key="1">
    <citation type="submission" date="2015-01" db="EMBL/GenBank/DDBJ databases">
        <title>The Genome Sequence of Exophiala oligosperma CBS72588.</title>
        <authorList>
            <consortium name="The Broad Institute Genomics Platform"/>
            <person name="Cuomo C."/>
            <person name="de Hoog S."/>
            <person name="Gorbushina A."/>
            <person name="Stielow B."/>
            <person name="Teixiera M."/>
            <person name="Abouelleil A."/>
            <person name="Chapman S.B."/>
            <person name="Priest M."/>
            <person name="Young S.K."/>
            <person name="Wortman J."/>
            <person name="Nusbaum C."/>
            <person name="Birren B."/>
        </authorList>
    </citation>
    <scope>NUCLEOTIDE SEQUENCE [LARGE SCALE GENOMIC DNA]</scope>
    <source>
        <strain evidence="8 9">CBS 72588</strain>
    </source>
</reference>
<dbReference type="SMART" id="SM00066">
    <property type="entry name" value="GAL4"/>
    <property type="match status" value="1"/>
</dbReference>
<dbReference type="GO" id="GO:0045944">
    <property type="term" value="P:positive regulation of transcription by RNA polymerase II"/>
    <property type="evidence" value="ECO:0007669"/>
    <property type="project" value="TreeGrafter"/>
</dbReference>
<feature type="region of interest" description="Disordered" evidence="6">
    <location>
        <begin position="128"/>
        <end position="170"/>
    </location>
</feature>
<dbReference type="SUPFAM" id="SSF57701">
    <property type="entry name" value="Zn2/Cys6 DNA-binding domain"/>
    <property type="match status" value="1"/>
</dbReference>
<dbReference type="GO" id="GO:0000981">
    <property type="term" value="F:DNA-binding transcription factor activity, RNA polymerase II-specific"/>
    <property type="evidence" value="ECO:0007669"/>
    <property type="project" value="InterPro"/>
</dbReference>
<dbReference type="GO" id="GO:0000976">
    <property type="term" value="F:transcription cis-regulatory region binding"/>
    <property type="evidence" value="ECO:0007669"/>
    <property type="project" value="TreeGrafter"/>
</dbReference>
<evidence type="ECO:0000256" key="1">
    <source>
        <dbReference type="ARBA" id="ARBA00004123"/>
    </source>
</evidence>
<evidence type="ECO:0000256" key="4">
    <source>
        <dbReference type="ARBA" id="ARBA00023163"/>
    </source>
</evidence>
<name>A0A0D2C1Y8_9EURO</name>
<evidence type="ECO:0000313" key="9">
    <source>
        <dbReference type="Proteomes" id="UP000053342"/>
    </source>
</evidence>
<dbReference type="STRING" id="215243.A0A0D2C1Y8"/>
<dbReference type="PROSITE" id="PS00463">
    <property type="entry name" value="ZN2_CY6_FUNGAL_1"/>
    <property type="match status" value="1"/>
</dbReference>
<evidence type="ECO:0000259" key="7">
    <source>
        <dbReference type="PROSITE" id="PS50048"/>
    </source>
</evidence>
<proteinExistence type="predicted"/>
<dbReference type="EMBL" id="KN847335">
    <property type="protein sequence ID" value="KIW43757.1"/>
    <property type="molecule type" value="Genomic_DNA"/>
</dbReference>
<evidence type="ECO:0000256" key="2">
    <source>
        <dbReference type="ARBA" id="ARBA00023015"/>
    </source>
</evidence>
<dbReference type="VEuPathDB" id="FungiDB:PV06_04827"/>
<dbReference type="Gene3D" id="4.10.240.10">
    <property type="entry name" value="Zn(2)-C6 fungal-type DNA-binding domain"/>
    <property type="match status" value="1"/>
</dbReference>
<comment type="subcellular location">
    <subcellularLocation>
        <location evidence="1">Nucleus</location>
    </subcellularLocation>
</comment>
<accession>A0A0D2C1Y8</accession>
<dbReference type="RefSeq" id="XP_016263973.1">
    <property type="nucleotide sequence ID" value="XM_016405767.1"/>
</dbReference>
<evidence type="ECO:0000256" key="6">
    <source>
        <dbReference type="SAM" id="MobiDB-lite"/>
    </source>
</evidence>